<name>A0A5J5DF86_9PERO</name>
<dbReference type="Proteomes" id="UP000327493">
    <property type="component" value="Chromosome 6"/>
</dbReference>
<evidence type="ECO:0000256" key="3">
    <source>
        <dbReference type="ARBA" id="ARBA00007691"/>
    </source>
</evidence>
<keyword evidence="5" id="KW-0472">Membrane</keyword>
<reference evidence="6 7" key="1">
    <citation type="submission" date="2019-08" db="EMBL/GenBank/DDBJ databases">
        <title>A chromosome-level genome assembly, high-density linkage maps, and genome scans reveal the genomic architecture of hybrid incompatibilities underlying speciation via character displacement in darters (Percidae: Etheostominae).</title>
        <authorList>
            <person name="Moran R.L."/>
            <person name="Catchen J.M."/>
            <person name="Fuller R.C."/>
        </authorList>
    </citation>
    <scope>NUCLEOTIDE SEQUENCE [LARGE SCALE GENOMIC DNA]</scope>
    <source>
        <strain evidence="6">EspeVRDwgs_2016</strain>
        <tissue evidence="6">Muscle</tissue>
    </source>
</reference>
<dbReference type="PANTHER" id="PTHR15905:SF5">
    <property type="entry name" value="GOLGI-ASSOCIATED KINASE 1A"/>
    <property type="match status" value="1"/>
</dbReference>
<keyword evidence="7" id="KW-1185">Reference proteome</keyword>
<proteinExistence type="inferred from homology"/>
<comment type="caution">
    <text evidence="6">The sequence shown here is derived from an EMBL/GenBank/DDBJ whole genome shotgun (WGS) entry which is preliminary data.</text>
</comment>
<organism evidence="6 7">
    <name type="scientific">Etheostoma spectabile</name>
    <name type="common">orangethroat darter</name>
    <dbReference type="NCBI Taxonomy" id="54343"/>
    <lineage>
        <taxon>Eukaryota</taxon>
        <taxon>Metazoa</taxon>
        <taxon>Chordata</taxon>
        <taxon>Craniata</taxon>
        <taxon>Vertebrata</taxon>
        <taxon>Euteleostomi</taxon>
        <taxon>Actinopterygii</taxon>
        <taxon>Neopterygii</taxon>
        <taxon>Teleostei</taxon>
        <taxon>Neoteleostei</taxon>
        <taxon>Acanthomorphata</taxon>
        <taxon>Eupercaria</taxon>
        <taxon>Perciformes</taxon>
        <taxon>Percoidei</taxon>
        <taxon>Percidae</taxon>
        <taxon>Etheostomatinae</taxon>
        <taxon>Etheostoma</taxon>
    </lineage>
</organism>
<evidence type="ECO:0000256" key="5">
    <source>
        <dbReference type="ARBA" id="ARBA00023136"/>
    </source>
</evidence>
<evidence type="ECO:0000256" key="2">
    <source>
        <dbReference type="ARBA" id="ARBA00004555"/>
    </source>
</evidence>
<keyword evidence="4" id="KW-0333">Golgi apparatus</keyword>
<dbReference type="EMBL" id="VOFY01000006">
    <property type="protein sequence ID" value="KAA8592005.1"/>
    <property type="molecule type" value="Genomic_DNA"/>
</dbReference>
<accession>A0A5J5DF86</accession>
<gene>
    <name evidence="6" type="ORF">FQN60_017379</name>
</gene>
<evidence type="ECO:0000256" key="4">
    <source>
        <dbReference type="ARBA" id="ARBA00023034"/>
    </source>
</evidence>
<dbReference type="SUPFAM" id="SSF140996">
    <property type="entry name" value="Hermes dimerisation domain"/>
    <property type="match status" value="1"/>
</dbReference>
<dbReference type="GO" id="GO:0005794">
    <property type="term" value="C:Golgi apparatus"/>
    <property type="evidence" value="ECO:0007669"/>
    <property type="project" value="UniProtKB-SubCell"/>
</dbReference>
<protein>
    <submittedName>
        <fullName evidence="6">Uncharacterized protein</fullName>
    </submittedName>
</protein>
<dbReference type="Pfam" id="PF15051">
    <property type="entry name" value="FAM198"/>
    <property type="match status" value="1"/>
</dbReference>
<sequence length="159" mass="18271">MAPIATVEQVGFKKLLKTMDPRYELPSRNYFTREALPQSPTCWLPFKGCDVLWVIPTVRKADPSRLVFIDNAGRPQQSTNNLNFLLVEGIDEFPERAVSVLQSGCLHSLLLRSLYTDREFWDSRGGASGLRPLIHTVERRGQILLQHIRDRKLQLNRDL</sequence>
<comment type="similarity">
    <text evidence="3">Belongs to the GASK family.</text>
</comment>
<dbReference type="AlphaFoldDB" id="A0A5J5DF86"/>
<dbReference type="PANTHER" id="PTHR15905">
    <property type="entry name" value="GOLGI-ASSOCIATED KINASE 1B-RELATED"/>
    <property type="match status" value="1"/>
</dbReference>
<comment type="subcellular location">
    <subcellularLocation>
        <location evidence="1">Endomembrane system</location>
    </subcellularLocation>
    <subcellularLocation>
        <location evidence="2">Golgi apparatus</location>
    </subcellularLocation>
</comment>
<evidence type="ECO:0000313" key="6">
    <source>
        <dbReference type="EMBL" id="KAA8592005.1"/>
    </source>
</evidence>
<evidence type="ECO:0000313" key="7">
    <source>
        <dbReference type="Proteomes" id="UP000327493"/>
    </source>
</evidence>
<dbReference type="InterPro" id="IPR029207">
    <property type="entry name" value="FAM198"/>
</dbReference>
<evidence type="ECO:0000256" key="1">
    <source>
        <dbReference type="ARBA" id="ARBA00004308"/>
    </source>
</evidence>